<keyword evidence="4 6" id="KW-0472">Membrane</keyword>
<evidence type="ECO:0000256" key="5">
    <source>
        <dbReference type="ARBA" id="ARBA00035689"/>
    </source>
</evidence>
<gene>
    <name evidence="7" type="ORF">IDM36_09115</name>
</gene>
<feature type="transmembrane region" description="Helical" evidence="6">
    <location>
        <begin position="6"/>
        <end position="30"/>
    </location>
</feature>
<dbReference type="AlphaFoldDB" id="A0A7T0DZ98"/>
<evidence type="ECO:0000313" key="7">
    <source>
        <dbReference type="EMBL" id="QPK02244.1"/>
    </source>
</evidence>
<dbReference type="GO" id="GO:0016020">
    <property type="term" value="C:membrane"/>
    <property type="evidence" value="ECO:0007669"/>
    <property type="project" value="UniProtKB-SubCell"/>
</dbReference>
<proteinExistence type="predicted"/>
<dbReference type="InterPro" id="IPR048191">
    <property type="entry name" value="YoaI-like"/>
</dbReference>
<accession>A0A7T0DZ98</accession>
<organism evidence="7">
    <name type="scientific">Enterobacter mori</name>
    <dbReference type="NCBI Taxonomy" id="539813"/>
    <lineage>
        <taxon>Bacteria</taxon>
        <taxon>Pseudomonadati</taxon>
        <taxon>Pseudomonadota</taxon>
        <taxon>Gammaproteobacteria</taxon>
        <taxon>Enterobacterales</taxon>
        <taxon>Enterobacteriaceae</taxon>
        <taxon>Enterobacter</taxon>
    </lineage>
</organism>
<dbReference type="EMBL" id="CP061801">
    <property type="protein sequence ID" value="QPK02244.1"/>
    <property type="molecule type" value="Genomic_DNA"/>
</dbReference>
<evidence type="ECO:0000256" key="4">
    <source>
        <dbReference type="ARBA" id="ARBA00023136"/>
    </source>
</evidence>
<reference evidence="7" key="1">
    <citation type="submission" date="2020-09" db="EMBL/GenBank/DDBJ databases">
        <title>First Report of a novel Colistin-Resistant species of Enterobacter cloacae complex Producing MCR-5 isolated from hospital sewage water.</title>
        <authorList>
            <person name="Zhou K."/>
        </authorList>
    </citation>
    <scope>NUCLEOTIDE SEQUENCE [LARGE SCALE GENOMIC DNA]</scope>
    <source>
        <strain evidence="7">HSW1412</strain>
    </source>
</reference>
<dbReference type="NCBIfam" id="NF041475">
    <property type="entry name" value="membrane_YoaI"/>
    <property type="match status" value="1"/>
</dbReference>
<protein>
    <recommendedName>
        <fullName evidence="5">Uncharacterized protein YoaI</fullName>
    </recommendedName>
</protein>
<evidence type="ECO:0000256" key="2">
    <source>
        <dbReference type="ARBA" id="ARBA00022692"/>
    </source>
</evidence>
<evidence type="ECO:0000256" key="3">
    <source>
        <dbReference type="ARBA" id="ARBA00022989"/>
    </source>
</evidence>
<evidence type="ECO:0000256" key="1">
    <source>
        <dbReference type="ARBA" id="ARBA00004167"/>
    </source>
</evidence>
<sequence>MNDQMFVETLIISSSFFAIAVILVASILFLEKNG</sequence>
<evidence type="ECO:0000256" key="6">
    <source>
        <dbReference type="SAM" id="Phobius"/>
    </source>
</evidence>
<name>A0A7T0DZ98_9ENTR</name>
<keyword evidence="3 6" id="KW-1133">Transmembrane helix</keyword>
<keyword evidence="2 6" id="KW-0812">Transmembrane</keyword>
<comment type="subcellular location">
    <subcellularLocation>
        <location evidence="1">Membrane</location>
        <topology evidence="1">Single-pass membrane protein</topology>
    </subcellularLocation>
</comment>